<gene>
    <name evidence="1" type="ORF">HKB21_07040</name>
</gene>
<dbReference type="AlphaFoldDB" id="A0A7Y0S2U8"/>
<evidence type="ECO:0000313" key="1">
    <source>
        <dbReference type="EMBL" id="NMU25372.1"/>
    </source>
</evidence>
<protein>
    <submittedName>
        <fullName evidence="1">Uncharacterized protein</fullName>
    </submittedName>
</protein>
<sequence>RADGFIWQCLRSPKQQGLYLMDSDLIQLTIERLKDQSNGKPPWIDVKEIDSLTQLHEKKSALLRTPALFVFLVSDSPKPDVR</sequence>
<evidence type="ECO:0000313" key="2">
    <source>
        <dbReference type="Proteomes" id="UP000555836"/>
    </source>
</evidence>
<feature type="non-terminal residue" evidence="1">
    <location>
        <position position="82"/>
    </location>
</feature>
<name>A0A7Y0S2U8_VIBPH</name>
<accession>A0A7Y0S2U8</accession>
<feature type="non-terminal residue" evidence="1">
    <location>
        <position position="1"/>
    </location>
</feature>
<reference evidence="1 2" key="1">
    <citation type="submission" date="2020-04" db="EMBL/GenBank/DDBJ databases">
        <title>Whole-genome sequencing of Vibrio spp. from China reveals different genetic environments of blaCTX-M-14 among diverse lineages.</title>
        <authorList>
            <person name="Zheng Z."/>
            <person name="Ye L."/>
            <person name="Chen S."/>
        </authorList>
    </citation>
    <scope>NUCLEOTIDE SEQUENCE [LARGE SCALE GENOMIC DNA]</scope>
    <source>
        <strain evidence="1 2">Vb0574</strain>
    </source>
</reference>
<dbReference type="Proteomes" id="UP000555836">
    <property type="component" value="Unassembled WGS sequence"/>
</dbReference>
<organism evidence="1 2">
    <name type="scientific">Vibrio parahaemolyticus</name>
    <dbReference type="NCBI Taxonomy" id="670"/>
    <lineage>
        <taxon>Bacteria</taxon>
        <taxon>Pseudomonadati</taxon>
        <taxon>Pseudomonadota</taxon>
        <taxon>Gammaproteobacteria</taxon>
        <taxon>Vibrionales</taxon>
        <taxon>Vibrionaceae</taxon>
        <taxon>Vibrio</taxon>
    </lineage>
</organism>
<comment type="caution">
    <text evidence="1">The sequence shown here is derived from an EMBL/GenBank/DDBJ whole genome shotgun (WGS) entry which is preliminary data.</text>
</comment>
<proteinExistence type="predicted"/>
<dbReference type="EMBL" id="JABCLD010001040">
    <property type="protein sequence ID" value="NMU25372.1"/>
    <property type="molecule type" value="Genomic_DNA"/>
</dbReference>